<name>A0ABR9GBG2_9GAMM</name>
<evidence type="ECO:0000256" key="1">
    <source>
        <dbReference type="SAM" id="SignalP"/>
    </source>
</evidence>
<accession>A0ABR9GBG2</accession>
<keyword evidence="1" id="KW-0732">Signal</keyword>
<gene>
    <name evidence="2" type="ORF">IGX34_13505</name>
</gene>
<sequence>MRKLAAAKREHSATFKCFGAAILALAPLGFASAQTVVPSNARTYCAVSPSTFASWFVDGKPSLNGAINPADGIRFPLQNSDCDFYHWGEQMFLWLTSPASGNSGSNGLVFTSPIFYNVSGEDATRHRTYSRNTPEAPLPLLKVRNAQTGPHDLQLVMDKEGHLFEVLPALQALDGNSLMRNAAGKMVEVNRIEAKPGERPAFFDTANKQIVQPKAPALDTTLALRVAPELVTVTPEQTKNFVQAFEAHGKVVFVDSNGNTIDPTQGQAGRLSGVLLARNESLVYYATMVNDVYAFFQTGSLNGTFGDRGPEEKNYFFPTTQQELDPVIRYAATKGSSLPDRVAMAVELKTSWIDIAGLPALGLNPSDFITVTTTVPDYDRSNPLLWIPTGRSNKVTLAMVGMHVVGSVAGHPEMIWATFEHTNNTPRSSYTYTNDQGQISTVPQGRAGTWAFASPNATNYNVQKASYADSPNITATKDQTISPSDTMLLKAWGTASDDTDSAFKNTEVISADSSVLTQIAKGDVRANYIMTGATWTTNGKAVRRDNQVGTNRLNNTTMETYDQGVDSQRNGANCFSCHTNKQKEGEPANTDVSHIFSALIPLFTK</sequence>
<evidence type="ECO:0000313" key="2">
    <source>
        <dbReference type="EMBL" id="MBE1161396.1"/>
    </source>
</evidence>
<dbReference type="EMBL" id="JACZZA010000008">
    <property type="protein sequence ID" value="MBE1161396.1"/>
    <property type="molecule type" value="Genomic_DNA"/>
</dbReference>
<protein>
    <recommendedName>
        <fullName evidence="4">Cytochrome c domain-containing protein</fullName>
    </recommendedName>
</protein>
<keyword evidence="3" id="KW-1185">Reference proteome</keyword>
<feature type="signal peptide" evidence="1">
    <location>
        <begin position="1"/>
        <end position="33"/>
    </location>
</feature>
<organism evidence="2 3">
    <name type="scientific">Dyella acidiphila</name>
    <dbReference type="NCBI Taxonomy" id="2775866"/>
    <lineage>
        <taxon>Bacteria</taxon>
        <taxon>Pseudomonadati</taxon>
        <taxon>Pseudomonadota</taxon>
        <taxon>Gammaproteobacteria</taxon>
        <taxon>Lysobacterales</taxon>
        <taxon>Rhodanobacteraceae</taxon>
        <taxon>Dyella</taxon>
    </lineage>
</organism>
<reference evidence="2 3" key="1">
    <citation type="submission" date="2020-09" db="EMBL/GenBank/DDBJ databases">
        <title>Dyella sp. 7MK23 isolated from forest soil.</title>
        <authorList>
            <person name="Fu J."/>
        </authorList>
    </citation>
    <scope>NUCLEOTIDE SEQUENCE [LARGE SCALE GENOMIC DNA]</scope>
    <source>
        <strain evidence="2 3">7MK23</strain>
    </source>
</reference>
<feature type="chain" id="PRO_5046153083" description="Cytochrome c domain-containing protein" evidence="1">
    <location>
        <begin position="34"/>
        <end position="605"/>
    </location>
</feature>
<evidence type="ECO:0008006" key="4">
    <source>
        <dbReference type="Google" id="ProtNLM"/>
    </source>
</evidence>
<dbReference type="Proteomes" id="UP000651010">
    <property type="component" value="Unassembled WGS sequence"/>
</dbReference>
<evidence type="ECO:0000313" key="3">
    <source>
        <dbReference type="Proteomes" id="UP000651010"/>
    </source>
</evidence>
<proteinExistence type="predicted"/>
<dbReference type="RefSeq" id="WP_192556252.1">
    <property type="nucleotide sequence ID" value="NZ_JACZZA010000008.1"/>
</dbReference>
<comment type="caution">
    <text evidence="2">The sequence shown here is derived from an EMBL/GenBank/DDBJ whole genome shotgun (WGS) entry which is preliminary data.</text>
</comment>